<evidence type="ECO:0008006" key="3">
    <source>
        <dbReference type="Google" id="ProtNLM"/>
    </source>
</evidence>
<reference evidence="1 2" key="1">
    <citation type="submission" date="2020-07" db="EMBL/GenBank/DDBJ databases">
        <title>Sequencing the genomes of 1000 actinobacteria strains.</title>
        <authorList>
            <person name="Klenk H.-P."/>
        </authorList>
    </citation>
    <scope>NUCLEOTIDE SEQUENCE [LARGE SCALE GENOMIC DNA]</scope>
    <source>
        <strain evidence="1 2">DSM 103164</strain>
    </source>
</reference>
<dbReference type="PANTHER" id="PTHR10000:SF8">
    <property type="entry name" value="HAD SUPERFAMILY HYDROLASE-LIKE, TYPE 3"/>
    <property type="match status" value="1"/>
</dbReference>
<accession>A0A7Z0IJU7</accession>
<dbReference type="GO" id="GO:0005829">
    <property type="term" value="C:cytosol"/>
    <property type="evidence" value="ECO:0007669"/>
    <property type="project" value="TreeGrafter"/>
</dbReference>
<gene>
    <name evidence="1" type="ORF">GGQ54_000480</name>
</gene>
<proteinExistence type="predicted"/>
<evidence type="ECO:0000313" key="1">
    <source>
        <dbReference type="EMBL" id="NYI69920.1"/>
    </source>
</evidence>
<protein>
    <recommendedName>
        <fullName evidence="3">Hydrolase</fullName>
    </recommendedName>
</protein>
<dbReference type="GO" id="GO:0000287">
    <property type="term" value="F:magnesium ion binding"/>
    <property type="evidence" value="ECO:0007669"/>
    <property type="project" value="TreeGrafter"/>
</dbReference>
<dbReference type="Gene3D" id="3.40.50.1000">
    <property type="entry name" value="HAD superfamily/HAD-like"/>
    <property type="match status" value="1"/>
</dbReference>
<dbReference type="InterPro" id="IPR023214">
    <property type="entry name" value="HAD_sf"/>
</dbReference>
<dbReference type="EMBL" id="JACBZS010000001">
    <property type="protein sequence ID" value="NYI69920.1"/>
    <property type="molecule type" value="Genomic_DNA"/>
</dbReference>
<dbReference type="Pfam" id="PF08282">
    <property type="entry name" value="Hydrolase_3"/>
    <property type="match status" value="1"/>
</dbReference>
<dbReference type="SUPFAM" id="SSF56784">
    <property type="entry name" value="HAD-like"/>
    <property type="match status" value="1"/>
</dbReference>
<sequence>MTRAAAAYPSPAGELPRLIASDLDGTFLSPDGTVSELNLAAIAAARDAGIGVVFATGRPPRWLDVLRGLPCDEQRVICSNGALVFDLSDDRPLISHPLPAALVAEVVAMIRERLPGVAFGVELGLRFGTEPDYVRNSADHHPEQSTVAPAEELVGAGPVIKLLVQHVAYSSDDLHAIVELLLGDRVTVTHSSFGDLGLLEISAAGVSKASTLAEYCRGLGIDAADVAAFGDMPNDAEMLGWVGRPYVMAHAHASLAGLGAPAIGSNADSAVGRTILSWLGRE</sequence>
<dbReference type="Proteomes" id="UP000527616">
    <property type="component" value="Unassembled WGS sequence"/>
</dbReference>
<dbReference type="RefSeq" id="WP_179443932.1">
    <property type="nucleotide sequence ID" value="NZ_JACBZS010000001.1"/>
</dbReference>
<dbReference type="GO" id="GO:0016791">
    <property type="term" value="F:phosphatase activity"/>
    <property type="evidence" value="ECO:0007669"/>
    <property type="project" value="TreeGrafter"/>
</dbReference>
<comment type="caution">
    <text evidence="1">The sequence shown here is derived from an EMBL/GenBank/DDBJ whole genome shotgun (WGS) entry which is preliminary data.</text>
</comment>
<organism evidence="1 2">
    <name type="scientific">Naumannella cuiyingiana</name>
    <dbReference type="NCBI Taxonomy" id="1347891"/>
    <lineage>
        <taxon>Bacteria</taxon>
        <taxon>Bacillati</taxon>
        <taxon>Actinomycetota</taxon>
        <taxon>Actinomycetes</taxon>
        <taxon>Propionibacteriales</taxon>
        <taxon>Propionibacteriaceae</taxon>
        <taxon>Naumannella</taxon>
    </lineage>
</organism>
<dbReference type="Gene3D" id="3.30.1240.10">
    <property type="match status" value="1"/>
</dbReference>
<keyword evidence="2" id="KW-1185">Reference proteome</keyword>
<dbReference type="InterPro" id="IPR036412">
    <property type="entry name" value="HAD-like_sf"/>
</dbReference>
<name>A0A7Z0IJU7_9ACTN</name>
<evidence type="ECO:0000313" key="2">
    <source>
        <dbReference type="Proteomes" id="UP000527616"/>
    </source>
</evidence>
<dbReference type="AlphaFoldDB" id="A0A7Z0IJU7"/>
<dbReference type="PANTHER" id="PTHR10000">
    <property type="entry name" value="PHOSPHOSERINE PHOSPHATASE"/>
    <property type="match status" value="1"/>
</dbReference>